<feature type="region of interest" description="Disordered" evidence="1">
    <location>
        <begin position="247"/>
        <end position="278"/>
    </location>
</feature>
<dbReference type="GO" id="GO:0042790">
    <property type="term" value="P:nucleolar large rRNA transcription by RNA polymerase I"/>
    <property type="evidence" value="ECO:0007669"/>
    <property type="project" value="InterPro"/>
</dbReference>
<keyword evidence="3" id="KW-1185">Reference proteome</keyword>
<organism evidence="2 3">
    <name type="scientific">Cryptococcus deuterogattii Ram5</name>
    <dbReference type="NCBI Taxonomy" id="1296110"/>
    <lineage>
        <taxon>Eukaryota</taxon>
        <taxon>Fungi</taxon>
        <taxon>Dikarya</taxon>
        <taxon>Basidiomycota</taxon>
        <taxon>Agaricomycotina</taxon>
        <taxon>Tremellomycetes</taxon>
        <taxon>Tremellales</taxon>
        <taxon>Cryptococcaceae</taxon>
        <taxon>Cryptococcus</taxon>
        <taxon>Cryptococcus gattii species complex</taxon>
    </lineage>
</organism>
<accession>A0A0D0UW41</accession>
<feature type="compositionally biased region" description="Polar residues" evidence="1">
    <location>
        <begin position="247"/>
        <end position="264"/>
    </location>
</feature>
<feature type="compositionally biased region" description="Polar residues" evidence="1">
    <location>
        <begin position="548"/>
        <end position="557"/>
    </location>
</feature>
<feature type="region of interest" description="Disordered" evidence="1">
    <location>
        <begin position="349"/>
        <end position="371"/>
    </location>
</feature>
<feature type="region of interest" description="Disordered" evidence="1">
    <location>
        <begin position="483"/>
        <end position="507"/>
    </location>
</feature>
<dbReference type="PANTHER" id="PTHR28079">
    <property type="entry name" value="RNA POLYMERASE I-SPECIFIC TRANSCRIPTION INITIATION FACTOR RRN5"/>
    <property type="match status" value="1"/>
</dbReference>
<dbReference type="PANTHER" id="PTHR28079:SF1">
    <property type="entry name" value="RNA POLYMERASE I-SPECIFIC TRANSCRIPTION INITIATION FACTOR RRN5"/>
    <property type="match status" value="1"/>
</dbReference>
<proteinExistence type="predicted"/>
<feature type="compositionally biased region" description="Acidic residues" evidence="1">
    <location>
        <begin position="562"/>
        <end position="572"/>
    </location>
</feature>
<feature type="region of interest" description="Disordered" evidence="1">
    <location>
        <begin position="546"/>
        <end position="572"/>
    </location>
</feature>
<dbReference type="OrthoDB" id="2240312at2759"/>
<dbReference type="GO" id="GO:0000182">
    <property type="term" value="F:rDNA binding"/>
    <property type="evidence" value="ECO:0007669"/>
    <property type="project" value="TreeGrafter"/>
</dbReference>
<dbReference type="GO" id="GO:0000500">
    <property type="term" value="C:RNA polymerase I upstream activating factor complex"/>
    <property type="evidence" value="ECO:0007669"/>
    <property type="project" value="InterPro"/>
</dbReference>
<feature type="compositionally biased region" description="Basic and acidic residues" evidence="1">
    <location>
        <begin position="658"/>
        <end position="667"/>
    </location>
</feature>
<feature type="compositionally biased region" description="Acidic residues" evidence="1">
    <location>
        <begin position="680"/>
        <end position="702"/>
    </location>
</feature>
<dbReference type="InterPro" id="IPR039601">
    <property type="entry name" value="Rrn5"/>
</dbReference>
<dbReference type="EMBL" id="KN847906">
    <property type="protein sequence ID" value="KIR39451.1"/>
    <property type="molecule type" value="Genomic_DNA"/>
</dbReference>
<feature type="compositionally biased region" description="Basic and acidic residues" evidence="1">
    <location>
        <begin position="496"/>
        <end position="506"/>
    </location>
</feature>
<evidence type="ECO:0000313" key="2">
    <source>
        <dbReference type="EMBL" id="KIR39451.1"/>
    </source>
</evidence>
<feature type="region of interest" description="Disordered" evidence="1">
    <location>
        <begin position="644"/>
        <end position="702"/>
    </location>
</feature>
<dbReference type="HOGENOM" id="CLU_393301_0_0_1"/>
<sequence>MPREPDNEQAPHIGSSHWYLHHLDTHIKASRRTYLGQLANTIVKPLHTTPIPPTNNTWSSYDKQLFFAALSRHSRHRPDLIASDVGKSEAEIQWYLDLLETSRETHESKDRAANKRGLKRNEYWREGVAPAAREVSDEWVSKEEQLATEVIAIIEQREREEDKVFQKKRKRKARSDLIREAGIPRDTKPSERKRIIKSWPGIEEMEKRWEAQEWLDSIGVDKLSELDHLISKFWLEDCEQEVTQSTTLPLIESSSDNERSSAGPSSGLHATARGSREERIARDLRNLSAIQAIPKKRRTPEQRQLLSQILNRQQCRERYRTKRLLAKGMTKAEVRAAGGADMIFAKKNHSDLPKEMSENSHETDSSDRRSKLPEVMDCLKSHGLDIFVYDSMSRFLELDGQPNLSITLSTVQGLYTGLLNFLKPLVLNSIVIAEQSAAVQVSQSSDGAKDDDGFAVTSVHVQQALALRCANAFPFQNKTISITDDHGSNEGVAEDGEQRRSPKGTDKAISAAEYGSEYWGNLSRELFPPNGLSWRALTSFHNRHSTALDPNSLSAATATSDSEPESDAEDEEDAMLHDLLHKVDMEHDRLYEDSLWEALNSNDVEYEPDDKNESWNGHNKKRSEVEQEYIGLYRRIREDRRKRKNAAWRRARYPSSQGERHTSEKGRNAISEAFIHDDINEGLEEGSSEVEDEETDPSEEDE</sequence>
<evidence type="ECO:0000256" key="1">
    <source>
        <dbReference type="SAM" id="MobiDB-lite"/>
    </source>
</evidence>
<dbReference type="GO" id="GO:0001181">
    <property type="term" value="F:RNA polymerase I general transcription initiation factor activity"/>
    <property type="evidence" value="ECO:0007669"/>
    <property type="project" value="TreeGrafter"/>
</dbReference>
<reference evidence="2 3" key="1">
    <citation type="submission" date="2015-01" db="EMBL/GenBank/DDBJ databases">
        <title>The Genome Sequence of Cryptococcus gattii Ram5.</title>
        <authorList>
            <consortium name="The Broad Institute Genomics Platform"/>
            <person name="Cuomo C."/>
            <person name="Litvintseva A."/>
            <person name="Chen Y."/>
            <person name="Heitman J."/>
            <person name="Sun S."/>
            <person name="Springer D."/>
            <person name="Dromer F."/>
            <person name="Young S."/>
            <person name="Zeng Q."/>
            <person name="Gargeya S."/>
            <person name="Abouelleil A."/>
            <person name="Alvarado L."/>
            <person name="Chapman S.B."/>
            <person name="Gainer-Dewar J."/>
            <person name="Goldberg J."/>
            <person name="Griggs A."/>
            <person name="Gujja S."/>
            <person name="Hansen M."/>
            <person name="Howarth C."/>
            <person name="Imamovic A."/>
            <person name="Larimer J."/>
            <person name="Murphy C."/>
            <person name="Naylor J."/>
            <person name="Pearson M."/>
            <person name="Priest M."/>
            <person name="Roberts A."/>
            <person name="Saif S."/>
            <person name="Shea T."/>
            <person name="Sykes S."/>
            <person name="Wortman J."/>
            <person name="Nusbaum C."/>
            <person name="Birren B."/>
        </authorList>
    </citation>
    <scope>NUCLEOTIDE SEQUENCE [LARGE SCALE GENOMIC DNA]</scope>
    <source>
        <strain evidence="2 3">Ram5</strain>
    </source>
</reference>
<dbReference type="GO" id="GO:0006361">
    <property type="term" value="P:transcription initiation at RNA polymerase I promoter"/>
    <property type="evidence" value="ECO:0007669"/>
    <property type="project" value="TreeGrafter"/>
</dbReference>
<gene>
    <name evidence="2" type="ORF">I313_04472</name>
</gene>
<protein>
    <submittedName>
        <fullName evidence="2">Uncharacterized protein</fullName>
    </submittedName>
</protein>
<name>A0A0D0UW41_9TREE</name>
<dbReference type="AlphaFoldDB" id="A0A0D0UW41"/>
<dbReference type="Proteomes" id="UP000053392">
    <property type="component" value="Unassembled WGS sequence"/>
</dbReference>
<evidence type="ECO:0000313" key="3">
    <source>
        <dbReference type="Proteomes" id="UP000053392"/>
    </source>
</evidence>